<dbReference type="Gramene" id="TVU33279">
    <property type="protein sequence ID" value="TVU33279"/>
    <property type="gene ID" value="EJB05_25072"/>
</dbReference>
<keyword evidence="1" id="KW-0812">Transmembrane</keyword>
<sequence>MSMNCVNWFVLTTVCGAHAGLFIYALVRSGRKKQAVLVVFLSLLAHVVVYMIVSCCGGILFPGTAALCGEALARWLCGSHSGDDAHDRGAPRTSCARCHSNLRRCRWAPP</sequence>
<dbReference type="AlphaFoldDB" id="A0A5J9VAY1"/>
<name>A0A5J9VAY1_9POAL</name>
<feature type="non-terminal residue" evidence="2">
    <location>
        <position position="1"/>
    </location>
</feature>
<accession>A0A5J9VAY1</accession>
<comment type="caution">
    <text evidence="2">The sequence shown here is derived from an EMBL/GenBank/DDBJ whole genome shotgun (WGS) entry which is preliminary data.</text>
</comment>
<dbReference type="Proteomes" id="UP000324897">
    <property type="component" value="Chromosome 1"/>
</dbReference>
<evidence type="ECO:0000313" key="2">
    <source>
        <dbReference type="EMBL" id="TVU33279.1"/>
    </source>
</evidence>
<evidence type="ECO:0000256" key="1">
    <source>
        <dbReference type="SAM" id="Phobius"/>
    </source>
</evidence>
<protein>
    <submittedName>
        <fullName evidence="2">Uncharacterized protein</fullName>
    </submittedName>
</protein>
<feature type="transmembrane region" description="Helical" evidence="1">
    <location>
        <begin position="6"/>
        <end position="27"/>
    </location>
</feature>
<dbReference type="EMBL" id="RWGY01000011">
    <property type="protein sequence ID" value="TVU33279.1"/>
    <property type="molecule type" value="Genomic_DNA"/>
</dbReference>
<organism evidence="2 3">
    <name type="scientific">Eragrostis curvula</name>
    <name type="common">weeping love grass</name>
    <dbReference type="NCBI Taxonomy" id="38414"/>
    <lineage>
        <taxon>Eukaryota</taxon>
        <taxon>Viridiplantae</taxon>
        <taxon>Streptophyta</taxon>
        <taxon>Embryophyta</taxon>
        <taxon>Tracheophyta</taxon>
        <taxon>Spermatophyta</taxon>
        <taxon>Magnoliopsida</taxon>
        <taxon>Liliopsida</taxon>
        <taxon>Poales</taxon>
        <taxon>Poaceae</taxon>
        <taxon>PACMAD clade</taxon>
        <taxon>Chloridoideae</taxon>
        <taxon>Eragrostideae</taxon>
        <taxon>Eragrostidinae</taxon>
        <taxon>Eragrostis</taxon>
    </lineage>
</organism>
<evidence type="ECO:0000313" key="3">
    <source>
        <dbReference type="Proteomes" id="UP000324897"/>
    </source>
</evidence>
<proteinExistence type="predicted"/>
<keyword evidence="1" id="KW-0472">Membrane</keyword>
<gene>
    <name evidence="2" type="ORF">EJB05_25072</name>
</gene>
<keyword evidence="3" id="KW-1185">Reference proteome</keyword>
<feature type="transmembrane region" description="Helical" evidence="1">
    <location>
        <begin position="34"/>
        <end position="53"/>
    </location>
</feature>
<reference evidence="2 3" key="1">
    <citation type="journal article" date="2019" name="Sci. Rep.">
        <title>A high-quality genome of Eragrostis curvula grass provides insights into Poaceae evolution and supports new strategies to enhance forage quality.</title>
        <authorList>
            <person name="Carballo J."/>
            <person name="Santos B.A.C.M."/>
            <person name="Zappacosta D."/>
            <person name="Garbus I."/>
            <person name="Selva J.P."/>
            <person name="Gallo C.A."/>
            <person name="Diaz A."/>
            <person name="Albertini E."/>
            <person name="Caccamo M."/>
            <person name="Echenique V."/>
        </authorList>
    </citation>
    <scope>NUCLEOTIDE SEQUENCE [LARGE SCALE GENOMIC DNA]</scope>
    <source>
        <strain evidence="3">cv. Victoria</strain>
        <tissue evidence="2">Leaf</tissue>
    </source>
</reference>
<keyword evidence="1" id="KW-1133">Transmembrane helix</keyword>